<gene>
    <name evidence="2" type="ORF">FHT02_004370</name>
</gene>
<dbReference type="EMBL" id="JACIJF010000045">
    <property type="protein sequence ID" value="MBB5713107.1"/>
    <property type="molecule type" value="Genomic_DNA"/>
</dbReference>
<dbReference type="InterPro" id="IPR018958">
    <property type="entry name" value="Knr4/Smi1-like_dom"/>
</dbReference>
<organism evidence="2 3">
    <name type="scientific">Sphingomonas xinjiangensis</name>
    <dbReference type="NCBI Taxonomy" id="643568"/>
    <lineage>
        <taxon>Bacteria</taxon>
        <taxon>Pseudomonadati</taxon>
        <taxon>Pseudomonadota</taxon>
        <taxon>Alphaproteobacteria</taxon>
        <taxon>Sphingomonadales</taxon>
        <taxon>Sphingomonadaceae</taxon>
        <taxon>Sphingomonas</taxon>
    </lineage>
</organism>
<keyword evidence="3" id="KW-1185">Reference proteome</keyword>
<comment type="caution">
    <text evidence="2">The sequence shown here is derived from an EMBL/GenBank/DDBJ whole genome shotgun (WGS) entry which is preliminary data.</text>
</comment>
<reference evidence="2 3" key="1">
    <citation type="submission" date="2020-08" db="EMBL/GenBank/DDBJ databases">
        <title>Genomic Encyclopedia of Type Strains, Phase IV (KMG-IV): sequencing the most valuable type-strain genomes for metagenomic binning, comparative biology and taxonomic classification.</title>
        <authorList>
            <person name="Goeker M."/>
        </authorList>
    </citation>
    <scope>NUCLEOTIDE SEQUENCE [LARGE SCALE GENOMIC DNA]</scope>
    <source>
        <strain evidence="2 3">DSM 26736</strain>
    </source>
</reference>
<dbReference type="Proteomes" id="UP000527143">
    <property type="component" value="Unassembled WGS sequence"/>
</dbReference>
<sequence length="162" mass="17711">MTTPLGLDGATPIALADIAAAERALGFTLPPALVALCLAENGGMPTRCWLIDEARDMEYWVNWFIPIEPAEATTGKGLVSIYCQMVGEGVLPADSLPFANDAGGNFFLLDRDDRRVWFMPMDEWHHEETAEQNWARSGRAVANSLTAFLAALSAEVPSWARE</sequence>
<dbReference type="Gene3D" id="3.40.1580.10">
    <property type="entry name" value="SMI1/KNR4-like"/>
    <property type="match status" value="1"/>
</dbReference>
<protein>
    <recommendedName>
        <fullName evidence="1">Knr4/Smi1-like domain-containing protein</fullName>
    </recommendedName>
</protein>
<name>A0A840YTZ3_9SPHN</name>
<evidence type="ECO:0000313" key="2">
    <source>
        <dbReference type="EMBL" id="MBB5713107.1"/>
    </source>
</evidence>
<dbReference type="RefSeq" id="WP_184092132.1">
    <property type="nucleotide sequence ID" value="NZ_JACIJF010000045.1"/>
</dbReference>
<dbReference type="InterPro" id="IPR037883">
    <property type="entry name" value="Knr4/Smi1-like_sf"/>
</dbReference>
<feature type="domain" description="Knr4/Smi1-like" evidence="1">
    <location>
        <begin position="12"/>
        <end position="151"/>
    </location>
</feature>
<accession>A0A840YTZ3</accession>
<dbReference type="AlphaFoldDB" id="A0A840YTZ3"/>
<evidence type="ECO:0000313" key="3">
    <source>
        <dbReference type="Proteomes" id="UP000527143"/>
    </source>
</evidence>
<evidence type="ECO:0000259" key="1">
    <source>
        <dbReference type="SMART" id="SM00860"/>
    </source>
</evidence>
<dbReference type="Pfam" id="PF09346">
    <property type="entry name" value="SMI1_KNR4"/>
    <property type="match status" value="1"/>
</dbReference>
<dbReference type="SUPFAM" id="SSF160631">
    <property type="entry name" value="SMI1/KNR4-like"/>
    <property type="match status" value="1"/>
</dbReference>
<dbReference type="SMART" id="SM00860">
    <property type="entry name" value="SMI1_KNR4"/>
    <property type="match status" value="1"/>
</dbReference>
<proteinExistence type="predicted"/>